<dbReference type="InterPro" id="IPR010158">
    <property type="entry name" value="Amidase_Cbmase"/>
</dbReference>
<comment type="caution">
    <text evidence="3">The sequence shown here is derived from an EMBL/GenBank/DDBJ whole genome shotgun (WGS) entry which is preliminary data.</text>
</comment>
<dbReference type="AlphaFoldDB" id="A0A8H4L2Q6"/>
<dbReference type="EMBL" id="JAADYS010001604">
    <property type="protein sequence ID" value="KAF4462010.1"/>
    <property type="molecule type" value="Genomic_DNA"/>
</dbReference>
<evidence type="ECO:0000256" key="1">
    <source>
        <dbReference type="ARBA" id="ARBA00006247"/>
    </source>
</evidence>
<organism evidence="3 4">
    <name type="scientific">Fusarium albosuccineum</name>
    <dbReference type="NCBI Taxonomy" id="1237068"/>
    <lineage>
        <taxon>Eukaryota</taxon>
        <taxon>Fungi</taxon>
        <taxon>Dikarya</taxon>
        <taxon>Ascomycota</taxon>
        <taxon>Pezizomycotina</taxon>
        <taxon>Sordariomycetes</taxon>
        <taxon>Hypocreomycetidae</taxon>
        <taxon>Hypocreales</taxon>
        <taxon>Nectriaceae</taxon>
        <taxon>Fusarium</taxon>
        <taxon>Fusarium decemcellulare species complex</taxon>
    </lineage>
</organism>
<dbReference type="InterPro" id="IPR002933">
    <property type="entry name" value="Peptidase_M20"/>
</dbReference>
<evidence type="ECO:0000256" key="2">
    <source>
        <dbReference type="ARBA" id="ARBA00022801"/>
    </source>
</evidence>
<gene>
    <name evidence="3" type="ORF">FALBO_11185</name>
</gene>
<dbReference type="InterPro" id="IPR036264">
    <property type="entry name" value="Bact_exopeptidase_dim_dom"/>
</dbReference>
<dbReference type="Proteomes" id="UP000554235">
    <property type="component" value="Unassembled WGS sequence"/>
</dbReference>
<sequence>MSRLLQSSRVVTKRCGAINCWNLSKRHINTTAMGSLDLRPFRVNEARLAESLHETCEFGAAHRWGKAPTETGMARLSLDDSDKKVRDWFMTYAKSLGCKTFVDQMGNLFAIRPGKNKDAPPVMMGSHLDTQPTGGRYDGILGVLSGLEVLKVLNDNAYETEGPVGVVNWTNEEGARFPKMAVSSGVWADVIPLQTAWDLREVLATDGKPKSMKEELDRIGYTGEHPASYRSNPFAAHFELHIEQGPILEDEGLKIGVVHGVQAFKWFNITVKGRDSHAGTTPLYARKDPVLCAAKLIAAANTVAKRFNGLATTGIFNTIPGTVNTMAHTVKFTLDVRHVKDDVLANMVKECEAEFVRISRDDSEKGCEVDWELLVDSPAVQFHQECISVVEQSAADVCSNLPQPASGVKVWKPMISGAGHDSCYTSQRCPTSMIFTPTRSGISHNPTEYCSAEDCALGASVLLGAVLRYDALRAKRGDFTK</sequence>
<dbReference type="SUPFAM" id="SSF53187">
    <property type="entry name" value="Zn-dependent exopeptidases"/>
    <property type="match status" value="1"/>
</dbReference>
<comment type="similarity">
    <text evidence="1">Belongs to the peptidase M20A family.</text>
</comment>
<dbReference type="Pfam" id="PF01546">
    <property type="entry name" value="Peptidase_M20"/>
    <property type="match status" value="1"/>
</dbReference>
<dbReference type="NCBIfam" id="TIGR01879">
    <property type="entry name" value="hydantase"/>
    <property type="match status" value="1"/>
</dbReference>
<dbReference type="SUPFAM" id="SSF55031">
    <property type="entry name" value="Bacterial exopeptidase dimerisation domain"/>
    <property type="match status" value="1"/>
</dbReference>
<proteinExistence type="inferred from homology"/>
<evidence type="ECO:0000313" key="3">
    <source>
        <dbReference type="EMBL" id="KAF4462010.1"/>
    </source>
</evidence>
<dbReference type="PANTHER" id="PTHR32494:SF5">
    <property type="entry name" value="ALLANTOATE AMIDOHYDROLASE"/>
    <property type="match status" value="1"/>
</dbReference>
<dbReference type="GO" id="GO:0016813">
    <property type="term" value="F:hydrolase activity, acting on carbon-nitrogen (but not peptide) bonds, in linear amidines"/>
    <property type="evidence" value="ECO:0007669"/>
    <property type="project" value="InterPro"/>
</dbReference>
<dbReference type="OrthoDB" id="4676at2759"/>
<keyword evidence="2 3" id="KW-0378">Hydrolase</keyword>
<name>A0A8H4L2Q6_9HYPO</name>
<dbReference type="CDD" id="cd03884">
    <property type="entry name" value="M20_bAS"/>
    <property type="match status" value="1"/>
</dbReference>
<evidence type="ECO:0000313" key="4">
    <source>
        <dbReference type="Proteomes" id="UP000554235"/>
    </source>
</evidence>
<accession>A0A8H4L2Q6</accession>
<dbReference type="Gene3D" id="3.30.70.360">
    <property type="match status" value="1"/>
</dbReference>
<keyword evidence="4" id="KW-1185">Reference proteome</keyword>
<dbReference type="PANTHER" id="PTHR32494">
    <property type="entry name" value="ALLANTOATE DEIMINASE-RELATED"/>
    <property type="match status" value="1"/>
</dbReference>
<protein>
    <submittedName>
        <fullName evidence="3">N-carbamoyl-L-amino acid hydrolase</fullName>
    </submittedName>
</protein>
<reference evidence="3 4" key="1">
    <citation type="submission" date="2020-01" db="EMBL/GenBank/DDBJ databases">
        <title>Identification and distribution of gene clusters putatively required for synthesis of sphingolipid metabolism inhibitors in phylogenetically diverse species of the filamentous fungus Fusarium.</title>
        <authorList>
            <person name="Kim H.-S."/>
            <person name="Busman M."/>
            <person name="Brown D.W."/>
            <person name="Divon H."/>
            <person name="Uhlig S."/>
            <person name="Proctor R.H."/>
        </authorList>
    </citation>
    <scope>NUCLEOTIDE SEQUENCE [LARGE SCALE GENOMIC DNA]</scope>
    <source>
        <strain evidence="3 4">NRRL 20459</strain>
    </source>
</reference>
<dbReference type="Gene3D" id="3.40.630.10">
    <property type="entry name" value="Zn peptidases"/>
    <property type="match status" value="1"/>
</dbReference>